<dbReference type="GO" id="GO:0006893">
    <property type="term" value="P:Golgi to plasma membrane transport"/>
    <property type="evidence" value="ECO:0007669"/>
    <property type="project" value="TreeGrafter"/>
</dbReference>
<evidence type="ECO:0000313" key="1">
    <source>
        <dbReference type="EMBL" id="CAD8105819.1"/>
    </source>
</evidence>
<dbReference type="PANTHER" id="PTHR31975:SF1">
    <property type="entry name" value="BUD SITE SELECTION PROTEIN 7-RELATED"/>
    <property type="match status" value="1"/>
</dbReference>
<proteinExistence type="predicted"/>
<reference evidence="1" key="1">
    <citation type="submission" date="2021-01" db="EMBL/GenBank/DDBJ databases">
        <authorList>
            <consortium name="Genoscope - CEA"/>
            <person name="William W."/>
        </authorList>
    </citation>
    <scope>NUCLEOTIDE SEQUENCE</scope>
</reference>
<keyword evidence="2" id="KW-1185">Reference proteome</keyword>
<sequence length="892" mass="104856">MKMLSIKNIFEFKDNRLDGVRENLLTNINVCIITKQAPTNLRKSSFETQSSFHFVQGLCPTSQAEIFAYLQTILQNQEIQEHQSLFSKIPYISKLSYLCYDLFTKTILVCEIQLSIEGLHKSKMFAVQENQEQILPSQQHWQGAYISSILRAIDEEFKLASVGRFFNNINLKNNSRLSEVIQLLLQLITVNPQIFVDFEKISSNNNFPEFKEILYYLCWPLDILASYLVKSNQLVILIKELESIQDNEVFYLIKCILYYKMKNYEKSLSCLVNISYISNQFNLIQYMIGKILIKLRKFDQALITLKDTLIKSFESQIVWVTLATLFRKSNNYQISLSLLNKAASLQGKRTNKSFWREIIISNYRVMTQDNSITNVNDLDKIYAVINPIYVDKIESFSQLSNHPVLEQLLLRHRLLDKKQLKFWNIQVSKFIANQNIRIEKQTIDFISQNLLLENKQELSVLQKEIIRLSIDVGHEKLKKFLQHHFYTPPHSLYNLHDNKVDKKCLEIKLKSKNLKANQCHFKKSLTEIFSENDEDSDEREPDFLQNKSFDFLNSTIKTNQQSSSSKMIFSINKASQKDFKKQQICKNSLVIQENAFESIESERDDIYKFKKSTIQTLQITNTMKPQSEQSFTQEKKVQIYGYIDYLQDVPQFKQTEMEDMMKRKKDTLHPSFYEFVNYISQTQKILEELFYFSNNQRSQTCQNSVQQSINNSEQQTPKQKKTQIFKSQLKESLKNKSFLQKRIAIQDFYVINGLQVKDSDEQQTYFQFIKHESIFLYKCSKIALKLKQTKLAQKLFEKLNERVISVQVSHSLLHILKDDHVQLIQQIQKIMVDFLECGIQKIQSMPIWVEIHLIRLIKIKGSNYVLGLLSALESQDTFQLMKKIVLQADNLL</sequence>
<dbReference type="AlphaFoldDB" id="A0A8S1PT92"/>
<name>A0A8S1PT92_9CILI</name>
<dbReference type="EMBL" id="CAJJDN010000085">
    <property type="protein sequence ID" value="CAD8105819.1"/>
    <property type="molecule type" value="Genomic_DNA"/>
</dbReference>
<organism evidence="1 2">
    <name type="scientific">Paramecium sonneborni</name>
    <dbReference type="NCBI Taxonomy" id="65129"/>
    <lineage>
        <taxon>Eukaryota</taxon>
        <taxon>Sar</taxon>
        <taxon>Alveolata</taxon>
        <taxon>Ciliophora</taxon>
        <taxon>Intramacronucleata</taxon>
        <taxon>Oligohymenophorea</taxon>
        <taxon>Peniculida</taxon>
        <taxon>Parameciidae</taxon>
        <taxon>Paramecium</taxon>
    </lineage>
</organism>
<comment type="caution">
    <text evidence="1">The sequence shown here is derived from an EMBL/GenBank/DDBJ whole genome shotgun (WGS) entry which is preliminary data.</text>
</comment>
<dbReference type="GO" id="GO:0034044">
    <property type="term" value="C:exomer complex"/>
    <property type="evidence" value="ECO:0007669"/>
    <property type="project" value="TreeGrafter"/>
</dbReference>
<accession>A0A8S1PT92</accession>
<dbReference type="OrthoDB" id="303267at2759"/>
<dbReference type="Proteomes" id="UP000692954">
    <property type="component" value="Unassembled WGS sequence"/>
</dbReference>
<gene>
    <name evidence="1" type="ORF">PSON_ATCC_30995.1.T0850117</name>
</gene>
<evidence type="ECO:0000313" key="2">
    <source>
        <dbReference type="Proteomes" id="UP000692954"/>
    </source>
</evidence>
<dbReference type="InterPro" id="IPR015374">
    <property type="entry name" value="ChAPs"/>
</dbReference>
<dbReference type="PANTHER" id="PTHR31975">
    <property type="entry name" value="BUD SITE SELECTION PROTEIN 7-RELATED"/>
    <property type="match status" value="1"/>
</dbReference>
<protein>
    <submittedName>
        <fullName evidence="1">Uncharacterized protein</fullName>
    </submittedName>
</protein>